<sequence>MGRGWVFGVAAHDPHTPRETWWTGYNDQLPDGAITSGSTNPNYTQRRVMHLLSYLLESCPGREGGCPGADPTRISVSGQSMGGTGSLFLAVNYSRHFTALSSLIGGTTPHFLSTGQQATLTALWGSKDLGLPSDKGTNVWDQYDASRAVFHDKDFRNLHFSTISGKNDPTINFKAMVGISPVTNSSFLAALQKEGVGHFVVWDQRAHGSLPTWWEPLDDGSFLRRNLAFPAFSNGSADDNAGEPDGLGGFTGASQGALNQYLRWDSTNIVDTRDELAMPIRADIDTTGIDSPPRKNKYDGPLPITADVTIRRIQQFQMLPGETVNWNYNGKSGSVSANEDGSVTVPGLEIQTSFIPLVLNRPR</sequence>
<dbReference type="AlphaFoldDB" id="A0A3B0ZMA5"/>
<accession>A0A3B0ZMA5</accession>
<protein>
    <submittedName>
        <fullName evidence="1">Uncharacterized protein</fullName>
    </submittedName>
</protein>
<dbReference type="EMBL" id="UOFO01000148">
    <property type="protein sequence ID" value="VAW88532.1"/>
    <property type="molecule type" value="Genomic_DNA"/>
</dbReference>
<dbReference type="Gene3D" id="3.40.50.1820">
    <property type="entry name" value="alpha/beta hydrolase"/>
    <property type="match status" value="1"/>
</dbReference>
<dbReference type="InterPro" id="IPR000801">
    <property type="entry name" value="Esterase-like"/>
</dbReference>
<name>A0A3B0ZMA5_9ZZZZ</name>
<evidence type="ECO:0000313" key="1">
    <source>
        <dbReference type="EMBL" id="VAW88532.1"/>
    </source>
</evidence>
<dbReference type="InterPro" id="IPR029058">
    <property type="entry name" value="AB_hydrolase_fold"/>
</dbReference>
<gene>
    <name evidence="1" type="ORF">MNBD_GAMMA16-1584</name>
</gene>
<dbReference type="Pfam" id="PF00756">
    <property type="entry name" value="Esterase"/>
    <property type="match status" value="1"/>
</dbReference>
<dbReference type="SUPFAM" id="SSF53474">
    <property type="entry name" value="alpha/beta-Hydrolases"/>
    <property type="match status" value="1"/>
</dbReference>
<proteinExistence type="predicted"/>
<reference evidence="1" key="1">
    <citation type="submission" date="2018-06" db="EMBL/GenBank/DDBJ databases">
        <authorList>
            <person name="Zhirakovskaya E."/>
        </authorList>
    </citation>
    <scope>NUCLEOTIDE SEQUENCE</scope>
</reference>
<organism evidence="1">
    <name type="scientific">hydrothermal vent metagenome</name>
    <dbReference type="NCBI Taxonomy" id="652676"/>
    <lineage>
        <taxon>unclassified sequences</taxon>
        <taxon>metagenomes</taxon>
        <taxon>ecological metagenomes</taxon>
    </lineage>
</organism>